<name>A0A8T0SNN9_PANVG</name>
<keyword evidence="2" id="KW-1185">Reference proteome</keyword>
<reference evidence="1" key="1">
    <citation type="submission" date="2020-05" db="EMBL/GenBank/DDBJ databases">
        <title>WGS assembly of Panicum virgatum.</title>
        <authorList>
            <person name="Lovell J.T."/>
            <person name="Jenkins J."/>
            <person name="Shu S."/>
            <person name="Juenger T.E."/>
            <person name="Schmutz J."/>
        </authorList>
    </citation>
    <scope>NUCLEOTIDE SEQUENCE</scope>
    <source>
        <strain evidence="1">AP13</strain>
    </source>
</reference>
<comment type="caution">
    <text evidence="1">The sequence shown here is derived from an EMBL/GenBank/DDBJ whole genome shotgun (WGS) entry which is preliminary data.</text>
</comment>
<proteinExistence type="predicted"/>
<gene>
    <name evidence="1" type="ORF">PVAP13_5KG402514</name>
</gene>
<sequence length="184" mass="20506">MRGVGFLVRKEEEDGGSMIWRMMTKFGEQHWQLGASLFSFAQVESGLDSPLMGLFSGLVTSSAAAGSVRSIDFVDAAGSVLFQVLDGDGRCMPEGRWLAATSWRSLSTSWLSSCPWRGALSLALEEPKGVRCPGDLLQDPRIYVSNLNFFRVLYVSLNHWRMYAEDLFVFYTSSRVLVARALLF</sequence>
<protein>
    <submittedName>
        <fullName evidence="1">Uncharacterized protein</fullName>
    </submittedName>
</protein>
<evidence type="ECO:0000313" key="2">
    <source>
        <dbReference type="Proteomes" id="UP000823388"/>
    </source>
</evidence>
<organism evidence="1 2">
    <name type="scientific">Panicum virgatum</name>
    <name type="common">Blackwell switchgrass</name>
    <dbReference type="NCBI Taxonomy" id="38727"/>
    <lineage>
        <taxon>Eukaryota</taxon>
        <taxon>Viridiplantae</taxon>
        <taxon>Streptophyta</taxon>
        <taxon>Embryophyta</taxon>
        <taxon>Tracheophyta</taxon>
        <taxon>Spermatophyta</taxon>
        <taxon>Magnoliopsida</taxon>
        <taxon>Liliopsida</taxon>
        <taxon>Poales</taxon>
        <taxon>Poaceae</taxon>
        <taxon>PACMAD clade</taxon>
        <taxon>Panicoideae</taxon>
        <taxon>Panicodae</taxon>
        <taxon>Paniceae</taxon>
        <taxon>Panicinae</taxon>
        <taxon>Panicum</taxon>
        <taxon>Panicum sect. Hiantes</taxon>
    </lineage>
</organism>
<evidence type="ECO:0000313" key="1">
    <source>
        <dbReference type="EMBL" id="KAG2598688.1"/>
    </source>
</evidence>
<dbReference type="Proteomes" id="UP000823388">
    <property type="component" value="Chromosome 5K"/>
</dbReference>
<dbReference type="AlphaFoldDB" id="A0A8T0SNN9"/>
<dbReference type="EMBL" id="CM029045">
    <property type="protein sequence ID" value="KAG2598688.1"/>
    <property type="molecule type" value="Genomic_DNA"/>
</dbReference>
<accession>A0A8T0SNN9</accession>